<gene>
    <name evidence="2" type="ORF">CEUSTIGMA_g5254.t1</name>
</gene>
<dbReference type="GO" id="GO:0005783">
    <property type="term" value="C:endoplasmic reticulum"/>
    <property type="evidence" value="ECO:0007669"/>
    <property type="project" value="TreeGrafter"/>
</dbReference>
<dbReference type="OrthoDB" id="5860827at2759"/>
<evidence type="ECO:0008006" key="4">
    <source>
        <dbReference type="Google" id="ProtNLM"/>
    </source>
</evidence>
<feature type="signal peptide" evidence="1">
    <location>
        <begin position="1"/>
        <end position="28"/>
    </location>
</feature>
<comment type="caution">
    <text evidence="2">The sequence shown here is derived from an EMBL/GenBank/DDBJ whole genome shotgun (WGS) entry which is preliminary data.</text>
</comment>
<dbReference type="STRING" id="1157962.A0A250X419"/>
<evidence type="ECO:0000313" key="2">
    <source>
        <dbReference type="EMBL" id="GAX77811.1"/>
    </source>
</evidence>
<dbReference type="Proteomes" id="UP000232323">
    <property type="component" value="Unassembled WGS sequence"/>
</dbReference>
<keyword evidence="3" id="KW-1185">Reference proteome</keyword>
<protein>
    <recommendedName>
        <fullName evidence="4">Translocon-associated protein subunit beta</fullName>
    </recommendedName>
</protein>
<name>A0A250X419_9CHLO</name>
<organism evidence="2 3">
    <name type="scientific">Chlamydomonas eustigma</name>
    <dbReference type="NCBI Taxonomy" id="1157962"/>
    <lineage>
        <taxon>Eukaryota</taxon>
        <taxon>Viridiplantae</taxon>
        <taxon>Chlorophyta</taxon>
        <taxon>core chlorophytes</taxon>
        <taxon>Chlorophyceae</taxon>
        <taxon>CS clade</taxon>
        <taxon>Chlamydomonadales</taxon>
        <taxon>Chlamydomonadaceae</taxon>
        <taxon>Chlamydomonas</taxon>
    </lineage>
</organism>
<dbReference type="PANTHER" id="PTHR12861:SF3">
    <property type="entry name" value="TRANSLOCON-ASSOCIATED PROTEIN SUBUNIT BETA"/>
    <property type="match status" value="1"/>
</dbReference>
<accession>A0A250X419</accession>
<evidence type="ECO:0000313" key="3">
    <source>
        <dbReference type="Proteomes" id="UP000232323"/>
    </source>
</evidence>
<sequence length="227" mass="24689">MCAYMSSSKLAWGLFFSVLLLSTQIVRSENEDAHDDDDDEYEDVNRALLILRKSLKEEVAIQGRNVTVFLDIYNAGSMSAKFVKLSDKLPENAKLLDGSTDASFPVIAEGSSVKHSYVMTFTAGGGVLLPQASVSYLADDKSTQTGHSTTQGVYVMTPVQQIIRYALITGTYASLGLARTPEHWRNIAVVGGLVALLLGGNWVYKASSSAAVSRKRSRALQELEKSE</sequence>
<dbReference type="AlphaFoldDB" id="A0A250X419"/>
<dbReference type="Pfam" id="PF05753">
    <property type="entry name" value="TRAP_beta"/>
    <property type="match status" value="1"/>
</dbReference>
<reference evidence="2 3" key="1">
    <citation type="submission" date="2017-08" db="EMBL/GenBank/DDBJ databases">
        <title>Acidophilic green algal genome provides insights into adaptation to an acidic environment.</title>
        <authorList>
            <person name="Hirooka S."/>
            <person name="Hirose Y."/>
            <person name="Kanesaki Y."/>
            <person name="Higuchi S."/>
            <person name="Fujiwara T."/>
            <person name="Onuma R."/>
            <person name="Era A."/>
            <person name="Ohbayashi R."/>
            <person name="Uzuka A."/>
            <person name="Nozaki H."/>
            <person name="Yoshikawa H."/>
            <person name="Miyagishima S.Y."/>
        </authorList>
    </citation>
    <scope>NUCLEOTIDE SEQUENCE [LARGE SCALE GENOMIC DNA]</scope>
    <source>
        <strain evidence="2 3">NIES-2499</strain>
    </source>
</reference>
<evidence type="ECO:0000256" key="1">
    <source>
        <dbReference type="SAM" id="SignalP"/>
    </source>
</evidence>
<proteinExistence type="predicted"/>
<keyword evidence="1" id="KW-0732">Signal</keyword>
<feature type="chain" id="PRO_5011992991" description="Translocon-associated protein subunit beta" evidence="1">
    <location>
        <begin position="29"/>
        <end position="227"/>
    </location>
</feature>
<dbReference type="PANTHER" id="PTHR12861">
    <property type="entry name" value="TRANSLOCON-ASSOCIATED PROTEIN, BETA SUBUNIT PRECURSOR TRAP-BETA SIGNAL SEQUENCE RECEPTOR BETA SUBUNIT"/>
    <property type="match status" value="1"/>
</dbReference>
<dbReference type="EMBL" id="BEGY01000027">
    <property type="protein sequence ID" value="GAX77811.1"/>
    <property type="molecule type" value="Genomic_DNA"/>
</dbReference>